<dbReference type="InterPro" id="IPR004437">
    <property type="entry name" value="ParB/RepB/Spo0J"/>
</dbReference>
<dbReference type="SUPFAM" id="SSF109709">
    <property type="entry name" value="KorB DNA-binding domain-like"/>
    <property type="match status" value="1"/>
</dbReference>
<dbReference type="GO" id="GO:0003677">
    <property type="term" value="F:DNA binding"/>
    <property type="evidence" value="ECO:0007669"/>
    <property type="project" value="InterPro"/>
</dbReference>
<dbReference type="GO" id="GO:0007059">
    <property type="term" value="P:chromosome segregation"/>
    <property type="evidence" value="ECO:0007669"/>
    <property type="project" value="UniProtKB-KW"/>
</dbReference>
<dbReference type="Pfam" id="PF02195">
    <property type="entry name" value="ParB_N"/>
    <property type="match status" value="1"/>
</dbReference>
<dbReference type="CDD" id="cd16405">
    <property type="entry name" value="RepB_like_N"/>
    <property type="match status" value="1"/>
</dbReference>
<dbReference type="Gene3D" id="1.10.10.2830">
    <property type="match status" value="1"/>
</dbReference>
<feature type="compositionally biased region" description="Basic and acidic residues" evidence="3">
    <location>
        <begin position="278"/>
        <end position="287"/>
    </location>
</feature>
<dbReference type="NCBIfam" id="TIGR00180">
    <property type="entry name" value="parB_part"/>
    <property type="match status" value="1"/>
</dbReference>
<keyword evidence="6" id="KW-1185">Reference proteome</keyword>
<dbReference type="EMBL" id="BNJK01000003">
    <property type="protein sequence ID" value="GHP00790.1"/>
    <property type="molecule type" value="Genomic_DNA"/>
</dbReference>
<protein>
    <recommendedName>
        <fullName evidence="4">ParB-like N-terminal domain-containing protein</fullName>
    </recommendedName>
</protein>
<feature type="region of interest" description="Disordered" evidence="3">
    <location>
        <begin position="258"/>
        <end position="314"/>
    </location>
</feature>
<gene>
    <name evidence="5" type="ORF">KSF_108370</name>
</gene>
<proteinExistence type="inferred from homology"/>
<evidence type="ECO:0000256" key="3">
    <source>
        <dbReference type="SAM" id="MobiDB-lite"/>
    </source>
</evidence>
<evidence type="ECO:0000256" key="1">
    <source>
        <dbReference type="ARBA" id="ARBA00006295"/>
    </source>
</evidence>
<evidence type="ECO:0000313" key="5">
    <source>
        <dbReference type="EMBL" id="GHP00790.1"/>
    </source>
</evidence>
<dbReference type="InterPro" id="IPR050336">
    <property type="entry name" value="Chromosome_partition/occlusion"/>
</dbReference>
<evidence type="ECO:0000259" key="4">
    <source>
        <dbReference type="SMART" id="SM00470"/>
    </source>
</evidence>
<dbReference type="GO" id="GO:0005694">
    <property type="term" value="C:chromosome"/>
    <property type="evidence" value="ECO:0007669"/>
    <property type="project" value="TreeGrafter"/>
</dbReference>
<dbReference type="RefSeq" id="WP_220211373.1">
    <property type="nucleotide sequence ID" value="NZ_BNJK01000003.1"/>
</dbReference>
<dbReference type="SMART" id="SM00470">
    <property type="entry name" value="ParB"/>
    <property type="match status" value="1"/>
</dbReference>
<keyword evidence="2" id="KW-0159">Chromosome partition</keyword>
<accession>A0A8J3IZE2</accession>
<dbReference type="InterPro" id="IPR003115">
    <property type="entry name" value="ParB_N"/>
</dbReference>
<sequence>MAKPVRTASYLQGKSGVGSRGGTLNLAATIVKDTESLSFDAVPLTPLEQIHSNPFQYRKNMSGAKFEELENSMRREGITSVILGRPHPEKPGHVQIVYGHRRIAITRKLHQEGIEGFSGYPILIRDDLTDEQMRKLPISENKDREDTSILDDAYAYKAMMEAKVFRTQEEAADYFGISRRTFGEILQLADDPPDIQNLIETKKDTRRAARDLRNVPEADIRAQVIQDLLADAITVSQVPAHIETLRQHKAQQSVIKENKQAEEGAQLEGAVGSGLEDISSKARRDDVSGSLAQTTQEKNKALHEQSKLGTWKNQGEKYAQRLQKRLQNGDPIPTEEIQQVKELSQLFHTLTRLLESKQPPTETL</sequence>
<comment type="similarity">
    <text evidence="1">Belongs to the ParB family.</text>
</comment>
<dbReference type="PANTHER" id="PTHR33375">
    <property type="entry name" value="CHROMOSOME-PARTITIONING PROTEIN PARB-RELATED"/>
    <property type="match status" value="1"/>
</dbReference>
<dbReference type="Proteomes" id="UP000597444">
    <property type="component" value="Unassembled WGS sequence"/>
</dbReference>
<dbReference type="Pfam" id="PF17762">
    <property type="entry name" value="HTH_ParB"/>
    <property type="match status" value="1"/>
</dbReference>
<dbReference type="SUPFAM" id="SSF110849">
    <property type="entry name" value="ParB/Sulfiredoxin"/>
    <property type="match status" value="1"/>
</dbReference>
<name>A0A8J3IZE2_9CHLR</name>
<dbReference type="PANTHER" id="PTHR33375:SF1">
    <property type="entry name" value="CHROMOSOME-PARTITIONING PROTEIN PARB-RELATED"/>
    <property type="match status" value="1"/>
</dbReference>
<feature type="compositionally biased region" description="Basic and acidic residues" evidence="3">
    <location>
        <begin position="297"/>
        <end position="306"/>
    </location>
</feature>
<dbReference type="InterPro" id="IPR037972">
    <property type="entry name" value="RepB_N"/>
</dbReference>
<reference evidence="5" key="1">
    <citation type="submission" date="2020-10" db="EMBL/GenBank/DDBJ databases">
        <title>Taxonomic study of unclassified bacteria belonging to the class Ktedonobacteria.</title>
        <authorList>
            <person name="Yabe S."/>
            <person name="Wang C.M."/>
            <person name="Zheng Y."/>
            <person name="Sakai Y."/>
            <person name="Cavaletti L."/>
            <person name="Monciardini P."/>
            <person name="Donadio S."/>
        </authorList>
    </citation>
    <scope>NUCLEOTIDE SEQUENCE</scope>
    <source>
        <strain evidence="5">ID150040</strain>
    </source>
</reference>
<dbReference type="Gene3D" id="3.90.1530.30">
    <property type="match status" value="1"/>
</dbReference>
<organism evidence="5 6">
    <name type="scientific">Reticulibacter mediterranei</name>
    <dbReference type="NCBI Taxonomy" id="2778369"/>
    <lineage>
        <taxon>Bacteria</taxon>
        <taxon>Bacillati</taxon>
        <taxon>Chloroflexota</taxon>
        <taxon>Ktedonobacteria</taxon>
        <taxon>Ktedonobacterales</taxon>
        <taxon>Reticulibacteraceae</taxon>
        <taxon>Reticulibacter</taxon>
    </lineage>
</organism>
<evidence type="ECO:0000256" key="2">
    <source>
        <dbReference type="ARBA" id="ARBA00022829"/>
    </source>
</evidence>
<comment type="caution">
    <text evidence="5">The sequence shown here is derived from an EMBL/GenBank/DDBJ whole genome shotgun (WGS) entry which is preliminary data.</text>
</comment>
<dbReference type="InterPro" id="IPR041468">
    <property type="entry name" value="HTH_ParB/Spo0J"/>
</dbReference>
<evidence type="ECO:0000313" key="6">
    <source>
        <dbReference type="Proteomes" id="UP000597444"/>
    </source>
</evidence>
<dbReference type="InterPro" id="IPR036086">
    <property type="entry name" value="ParB/Sulfiredoxin_sf"/>
</dbReference>
<dbReference type="AlphaFoldDB" id="A0A8J3IZE2"/>
<feature type="domain" description="ParB-like N-terminal" evidence="4">
    <location>
        <begin position="43"/>
        <end position="142"/>
    </location>
</feature>